<reference evidence="1 2" key="1">
    <citation type="submission" date="2014-10" db="EMBL/GenBank/DDBJ databases">
        <title>Draft genome of the hookworm Ancylostoma caninum.</title>
        <authorList>
            <person name="Mitreva M."/>
        </authorList>
    </citation>
    <scope>NUCLEOTIDE SEQUENCE [LARGE SCALE GENOMIC DNA]</scope>
    <source>
        <strain evidence="1 2">Baltimore</strain>
    </source>
</reference>
<evidence type="ECO:0000313" key="2">
    <source>
        <dbReference type="Proteomes" id="UP000252519"/>
    </source>
</evidence>
<organism evidence="1 2">
    <name type="scientific">Ancylostoma caninum</name>
    <name type="common">Dog hookworm</name>
    <dbReference type="NCBI Taxonomy" id="29170"/>
    <lineage>
        <taxon>Eukaryota</taxon>
        <taxon>Metazoa</taxon>
        <taxon>Ecdysozoa</taxon>
        <taxon>Nematoda</taxon>
        <taxon>Chromadorea</taxon>
        <taxon>Rhabditida</taxon>
        <taxon>Rhabditina</taxon>
        <taxon>Rhabditomorpha</taxon>
        <taxon>Strongyloidea</taxon>
        <taxon>Ancylostomatidae</taxon>
        <taxon>Ancylostomatinae</taxon>
        <taxon>Ancylostoma</taxon>
    </lineage>
</organism>
<accession>A0A368GMR6</accession>
<dbReference type="AlphaFoldDB" id="A0A368GMR6"/>
<dbReference type="OrthoDB" id="6283463at2759"/>
<keyword evidence="2" id="KW-1185">Reference proteome</keyword>
<protein>
    <submittedName>
        <fullName evidence="1">Uncharacterized protein</fullName>
    </submittedName>
</protein>
<sequence length="143" mass="15980">MRMASVVNRGCTELGSQFHVHHASPQNFDSRVIQVFLPISSSHSSVSNASKDAAENDRFNSNMRKQQSLELLSKSNVLSYSQAASSLTKSYSSNPSSATIYHPFAHTYNVPKKKAKETMQLYEVDVLEAVLRLLCKWRILCGL</sequence>
<proteinExistence type="predicted"/>
<gene>
    <name evidence="1" type="ORF">ANCCAN_08330</name>
</gene>
<dbReference type="EMBL" id="JOJR01000096">
    <property type="protein sequence ID" value="RCN45673.1"/>
    <property type="molecule type" value="Genomic_DNA"/>
</dbReference>
<dbReference type="Proteomes" id="UP000252519">
    <property type="component" value="Unassembled WGS sequence"/>
</dbReference>
<comment type="caution">
    <text evidence="1">The sequence shown here is derived from an EMBL/GenBank/DDBJ whole genome shotgun (WGS) entry which is preliminary data.</text>
</comment>
<name>A0A368GMR6_ANCCA</name>
<dbReference type="STRING" id="29170.A0A368GMR6"/>
<evidence type="ECO:0000313" key="1">
    <source>
        <dbReference type="EMBL" id="RCN45673.1"/>
    </source>
</evidence>